<dbReference type="RefSeq" id="XP_010702221.1">
    <property type="nucleotide sequence ID" value="XM_010703919.1"/>
</dbReference>
<dbReference type="PROSITE" id="PS50082">
    <property type="entry name" value="WD_REPEATS_2"/>
    <property type="match status" value="1"/>
</dbReference>
<feature type="region of interest" description="Disordered" evidence="6">
    <location>
        <begin position="471"/>
        <end position="508"/>
    </location>
</feature>
<feature type="repeat" description="WD" evidence="4">
    <location>
        <begin position="160"/>
        <end position="199"/>
    </location>
</feature>
<evidence type="ECO:0000313" key="7">
    <source>
        <dbReference type="EMBL" id="AIO01421.1"/>
    </source>
</evidence>
<dbReference type="SMART" id="SM00320">
    <property type="entry name" value="WD40"/>
    <property type="match status" value="5"/>
</dbReference>
<evidence type="ECO:0000256" key="5">
    <source>
        <dbReference type="SAM" id="Coils"/>
    </source>
</evidence>
<dbReference type="PROSITE" id="PS50294">
    <property type="entry name" value="WD_REPEATS_REGION"/>
    <property type="match status" value="1"/>
</dbReference>
<dbReference type="PROSITE" id="PS00678">
    <property type="entry name" value="WD_REPEATS_1"/>
    <property type="match status" value="1"/>
</dbReference>
<dbReference type="InterPro" id="IPR019775">
    <property type="entry name" value="WD40_repeat_CS"/>
</dbReference>
<dbReference type="GO" id="GO:0005840">
    <property type="term" value="C:ribosome"/>
    <property type="evidence" value="ECO:0007669"/>
    <property type="project" value="UniProtKB-KW"/>
</dbReference>
<evidence type="ECO:0000256" key="3">
    <source>
        <dbReference type="ARBA" id="ARBA00022980"/>
    </source>
</evidence>
<dbReference type="InterPro" id="IPR036322">
    <property type="entry name" value="WD40_repeat_dom_sf"/>
</dbReference>
<keyword evidence="3" id="KW-0687">Ribonucleoprotein</keyword>
<dbReference type="EMBL" id="CP009402">
    <property type="protein sequence ID" value="AIO01421.1"/>
    <property type="molecule type" value="Genomic_DNA"/>
</dbReference>
<dbReference type="Pfam" id="PF00400">
    <property type="entry name" value="WD40"/>
    <property type="match status" value="1"/>
</dbReference>
<dbReference type="eggNOG" id="KOG0281">
    <property type="taxonomic scope" value="Eukaryota"/>
</dbReference>
<proteinExistence type="predicted"/>
<dbReference type="AlphaFoldDB" id="A0A088RZN4"/>
<dbReference type="KEGG" id="lpan:LPMP_331290"/>
<evidence type="ECO:0000256" key="1">
    <source>
        <dbReference type="ARBA" id="ARBA00022574"/>
    </source>
</evidence>
<dbReference type="PANTHER" id="PTHR44489">
    <property type="match status" value="1"/>
</dbReference>
<sequence>MSVVPRLRTAGLSVNTREDAAVYAETKSFHAEGAVVTMAASYNSTMWLAMQDGRVEVRDVHTGQVVHVFAVAGVRQRRSKVWCMLSVYNSIHQEAQLWMGLSSGAIEVYTENYQLRWQLSKHLSGVYCLAQYRGDVAYAGSSDFTITQWRVADGRLLRVLTGHSNYVRCLYAEGNALVSGSDDNTVRVWDTSSGTSLQQYKHLHRESGGVSALCRVGTAMWSGDHSGVIAVWRLKDGEALLMCHQVQGRVTSLRKVGARVYAGSAEGRICVFNASDCTVVSRLDDHLGSNISAIACAVEVNRYFVWSGSADNTIQCWHHDEHQPMTAEREGALDMQWYYTTQLPYLQANEALLEQQRELMELVVLSSGSDDAVRSFLANLGEGHETAAARYWLLNGKVKQTQKRCDAMEEEIRAIDVAVERKAQTLEVLRRQLARLTEALASSRLQPPLPGGAPVPASMATELPAARASLSPPLVTIPPPSDTSALPSSPPSGIAAPPRPTTLASALPSVLPPPPLQVMVPAASLPLPSMAPVPERSSSPPRIVTGTQVTLSRSYEPVLSSLPPPPFTAGSRPTMEALLRMDGSGTAVPPPPAAVVPLPPVAAAPLPPSTGGVEPLGELPAKAATLPLTRRMSF</sequence>
<evidence type="ECO:0000256" key="4">
    <source>
        <dbReference type="PROSITE-ProRule" id="PRU00221"/>
    </source>
</evidence>
<evidence type="ECO:0000256" key="2">
    <source>
        <dbReference type="ARBA" id="ARBA00022737"/>
    </source>
</evidence>
<dbReference type="Gene3D" id="2.130.10.10">
    <property type="entry name" value="YVTN repeat-like/Quinoprotein amine dehydrogenase"/>
    <property type="match status" value="1"/>
</dbReference>
<keyword evidence="1 4" id="KW-0853">WD repeat</keyword>
<dbReference type="InterPro" id="IPR001680">
    <property type="entry name" value="WD40_rpt"/>
</dbReference>
<keyword evidence="8" id="KW-1185">Reference proteome</keyword>
<dbReference type="VEuPathDB" id="TriTrypDB:LPMP_331290"/>
<dbReference type="Proteomes" id="UP000063063">
    <property type="component" value="Chromosome 33"/>
</dbReference>
<reference evidence="7 8" key="1">
    <citation type="journal article" date="2015" name="Sci. Rep.">
        <title>The genome of Leishmania panamensis: insights into genomics of the L. (Viannia) subgenus.</title>
        <authorList>
            <person name="Llanes A."/>
            <person name="Restrepo C.M."/>
            <person name="Vecchio G.D."/>
            <person name="Anguizola F.J."/>
            <person name="Lleonart R."/>
        </authorList>
    </citation>
    <scope>NUCLEOTIDE SEQUENCE [LARGE SCALE GENOMIC DNA]</scope>
    <source>
        <strain evidence="7 8">MHOM/PA/94/PSC-1</strain>
    </source>
</reference>
<dbReference type="PANTHER" id="PTHR44489:SF11">
    <property type="entry name" value="WD REPEAT DOMAIN 86"/>
    <property type="match status" value="1"/>
</dbReference>
<dbReference type="VEuPathDB" id="TriTrypDB:LPAL13_330018000"/>
<evidence type="ECO:0000313" key="8">
    <source>
        <dbReference type="Proteomes" id="UP000063063"/>
    </source>
</evidence>
<organism evidence="7 8">
    <name type="scientific">Leishmania panamensis</name>
    <dbReference type="NCBI Taxonomy" id="5679"/>
    <lineage>
        <taxon>Eukaryota</taxon>
        <taxon>Discoba</taxon>
        <taxon>Euglenozoa</taxon>
        <taxon>Kinetoplastea</taxon>
        <taxon>Metakinetoplastina</taxon>
        <taxon>Trypanosomatida</taxon>
        <taxon>Trypanosomatidae</taxon>
        <taxon>Leishmaniinae</taxon>
        <taxon>Leishmania</taxon>
        <taxon>Leishmania guyanensis species complex</taxon>
    </lineage>
</organism>
<keyword evidence="5" id="KW-0175">Coiled coil</keyword>
<accession>A0A088RZN4</accession>
<keyword evidence="2" id="KW-0677">Repeat</keyword>
<evidence type="ECO:0000256" key="6">
    <source>
        <dbReference type="SAM" id="MobiDB-lite"/>
    </source>
</evidence>
<feature type="coiled-coil region" evidence="5">
    <location>
        <begin position="398"/>
        <end position="446"/>
    </location>
</feature>
<feature type="compositionally biased region" description="Low complexity" evidence="6">
    <location>
        <begin position="484"/>
        <end position="496"/>
    </location>
</feature>
<gene>
    <name evidence="7" type="ORF">LPMP_331290</name>
</gene>
<dbReference type="InterPro" id="IPR044715">
    <property type="entry name" value="WDR86-like"/>
</dbReference>
<dbReference type="GeneID" id="22578282"/>
<name>A0A088RZN4_LEIPA</name>
<dbReference type="InterPro" id="IPR015943">
    <property type="entry name" value="WD40/YVTN_repeat-like_dom_sf"/>
</dbReference>
<keyword evidence="3" id="KW-0689">Ribosomal protein</keyword>
<protein>
    <submittedName>
        <fullName evidence="7">Uncharacterized protein</fullName>
    </submittedName>
</protein>
<dbReference type="OrthoDB" id="5580488at2759"/>
<dbReference type="SUPFAM" id="SSF50978">
    <property type="entry name" value="WD40 repeat-like"/>
    <property type="match status" value="1"/>
</dbReference>